<dbReference type="Pfam" id="PF13102">
    <property type="entry name" value="Phage_int_SAM_5"/>
    <property type="match status" value="1"/>
</dbReference>
<keyword evidence="3" id="KW-0233">DNA recombination</keyword>
<dbReference type="InterPro" id="IPR050090">
    <property type="entry name" value="Tyrosine_recombinase_XerCD"/>
</dbReference>
<dbReference type="Gene3D" id="1.10.443.10">
    <property type="entry name" value="Intergrase catalytic core"/>
    <property type="match status" value="1"/>
</dbReference>
<dbReference type="InterPro" id="IPR011010">
    <property type="entry name" value="DNA_brk_join_enz"/>
</dbReference>
<organism evidence="5 6">
    <name type="scientific">Flavobacterium fructosi</name>
    <dbReference type="NCBI Taxonomy" id="3230416"/>
    <lineage>
        <taxon>Bacteria</taxon>
        <taxon>Pseudomonadati</taxon>
        <taxon>Bacteroidota</taxon>
        <taxon>Flavobacteriia</taxon>
        <taxon>Flavobacteriales</taxon>
        <taxon>Flavobacteriaceae</taxon>
        <taxon>Flavobacterium</taxon>
    </lineage>
</organism>
<comment type="similarity">
    <text evidence="1">Belongs to the 'phage' integrase family.</text>
</comment>
<dbReference type="InterPro" id="IPR002104">
    <property type="entry name" value="Integrase_catalytic"/>
</dbReference>
<evidence type="ECO:0000256" key="1">
    <source>
        <dbReference type="ARBA" id="ARBA00008857"/>
    </source>
</evidence>
<evidence type="ECO:0000256" key="3">
    <source>
        <dbReference type="ARBA" id="ARBA00023172"/>
    </source>
</evidence>
<evidence type="ECO:0000256" key="2">
    <source>
        <dbReference type="ARBA" id="ARBA00023125"/>
    </source>
</evidence>
<dbReference type="InterPro" id="IPR013762">
    <property type="entry name" value="Integrase-like_cat_sf"/>
</dbReference>
<feature type="domain" description="Tyr recombinase" evidence="4">
    <location>
        <begin position="228"/>
        <end position="433"/>
    </location>
</feature>
<dbReference type="PANTHER" id="PTHR30349:SF64">
    <property type="entry name" value="PROPHAGE INTEGRASE INTD-RELATED"/>
    <property type="match status" value="1"/>
</dbReference>
<proteinExistence type="inferred from homology"/>
<sequence length="439" mass="50831">MATGSYRIKTANDLNSIYYRFKQGNQFDVEISTGIQVPKGRWSVSKEQVLSTLEVEVDKINIKLKELNVFVNAEYNATKIGGKTVLITSKWLKEKMAFCFKHGSKSKKVNEQIFFTNFITKFIEDSLKRKTKNNTPIKKRTIQHYQTTLNKIEDFEKYIGSKVNLDGVDIDFHTHFVHYLETIVVLNPNTIGGYIDDIKLFCRSAILKKHVISMEFKEQQFYSPSNSTQDIYLKEEEIIEIYSTEYKQDYLDNARDWFIIGLRTGLRVSDLLGLTRKSIDDGFIQLRNKKTDFPVIIPIHGNVSKILEKRNGLFPRKISDTNFNLYIKEVAKIAGLTEMTKGGKISEKIIEINGKKETMHRKVVGEYPKNELVSSHICRRTFATLLYGKIDTLTIMKITGHQTEKQFLAYVKITPKEYAEKLKAYWRLMDQLVMSSTSI</sequence>
<dbReference type="InterPro" id="IPR010998">
    <property type="entry name" value="Integrase_recombinase_N"/>
</dbReference>
<evidence type="ECO:0000313" key="6">
    <source>
        <dbReference type="Proteomes" id="UP001600039"/>
    </source>
</evidence>
<comment type="caution">
    <text evidence="5">The sequence shown here is derived from an EMBL/GenBank/DDBJ whole genome shotgun (WGS) entry which is preliminary data.</text>
</comment>
<dbReference type="PANTHER" id="PTHR30349">
    <property type="entry name" value="PHAGE INTEGRASE-RELATED"/>
    <property type="match status" value="1"/>
</dbReference>
<dbReference type="PROSITE" id="PS51898">
    <property type="entry name" value="TYR_RECOMBINASE"/>
    <property type="match status" value="1"/>
</dbReference>
<accession>A0ABW6HJQ5</accession>
<dbReference type="InterPro" id="IPR025269">
    <property type="entry name" value="SAM-like_dom"/>
</dbReference>
<evidence type="ECO:0000313" key="5">
    <source>
        <dbReference type="EMBL" id="MFE3847259.1"/>
    </source>
</evidence>
<dbReference type="EMBL" id="JBHZQA010000002">
    <property type="protein sequence ID" value="MFE3847259.1"/>
    <property type="molecule type" value="Genomic_DNA"/>
</dbReference>
<protein>
    <submittedName>
        <fullName evidence="5">Phage integrase SAM-like domain-containing protein</fullName>
    </submittedName>
</protein>
<dbReference type="RefSeq" id="WP_379857088.1">
    <property type="nucleotide sequence ID" value="NZ_JBHZQA010000002.1"/>
</dbReference>
<dbReference type="Pfam" id="PF00589">
    <property type="entry name" value="Phage_integrase"/>
    <property type="match status" value="1"/>
</dbReference>
<keyword evidence="6" id="KW-1185">Reference proteome</keyword>
<gene>
    <name evidence="5" type="ORF">ACFX5D_04675</name>
</gene>
<dbReference type="SUPFAM" id="SSF56349">
    <property type="entry name" value="DNA breaking-rejoining enzymes"/>
    <property type="match status" value="1"/>
</dbReference>
<name>A0ABW6HJQ5_9FLAO</name>
<dbReference type="Gene3D" id="1.10.150.130">
    <property type="match status" value="1"/>
</dbReference>
<reference evidence="5 6" key="1">
    <citation type="submission" date="2024-06" db="EMBL/GenBank/DDBJ databases">
        <title>Flavobacterium spp. isolated from glacier.</title>
        <authorList>
            <person name="Han D."/>
        </authorList>
    </citation>
    <scope>NUCLEOTIDE SEQUENCE [LARGE SCALE GENOMIC DNA]</scope>
    <source>
        <strain evidence="5 6">LB3P45</strain>
    </source>
</reference>
<dbReference type="Proteomes" id="UP001600039">
    <property type="component" value="Unassembled WGS sequence"/>
</dbReference>
<evidence type="ECO:0000259" key="4">
    <source>
        <dbReference type="PROSITE" id="PS51898"/>
    </source>
</evidence>
<keyword evidence="2" id="KW-0238">DNA-binding</keyword>